<dbReference type="PROSITE" id="PS51371">
    <property type="entry name" value="CBS"/>
    <property type="match status" value="1"/>
</dbReference>
<dbReference type="GO" id="GO:0005254">
    <property type="term" value="F:chloride channel activity"/>
    <property type="evidence" value="ECO:0007669"/>
    <property type="project" value="UniProtKB-KW"/>
</dbReference>
<feature type="transmembrane region" description="Helical" evidence="11">
    <location>
        <begin position="367"/>
        <end position="389"/>
    </location>
</feature>
<reference evidence="13" key="1">
    <citation type="journal article" date="2020" name="mSystems">
        <title>Genome- and Community-Level Interaction Insights into Carbon Utilization and Element Cycling Functions of Hydrothermarchaeota in Hydrothermal Sediment.</title>
        <authorList>
            <person name="Zhou Z."/>
            <person name="Liu Y."/>
            <person name="Xu W."/>
            <person name="Pan J."/>
            <person name="Luo Z.H."/>
            <person name="Li M."/>
        </authorList>
    </citation>
    <scope>NUCLEOTIDE SEQUENCE [LARGE SCALE GENOMIC DNA]</scope>
    <source>
        <strain evidence="13">HyVt-505</strain>
    </source>
</reference>
<proteinExistence type="predicted"/>
<feature type="transmembrane region" description="Helical" evidence="11">
    <location>
        <begin position="164"/>
        <end position="186"/>
    </location>
</feature>
<keyword evidence="3 11" id="KW-0812">Transmembrane</keyword>
<keyword evidence="9" id="KW-0407">Ion channel</keyword>
<keyword evidence="10" id="KW-0129">CBS domain</keyword>
<protein>
    <submittedName>
        <fullName evidence="13">Chloride channel protein</fullName>
    </submittedName>
</protein>
<dbReference type="SMART" id="SM00116">
    <property type="entry name" value="CBS"/>
    <property type="match status" value="1"/>
</dbReference>
<feature type="transmembrane region" description="Helical" evidence="11">
    <location>
        <begin position="309"/>
        <end position="329"/>
    </location>
</feature>
<evidence type="ECO:0000256" key="6">
    <source>
        <dbReference type="ARBA" id="ARBA00023136"/>
    </source>
</evidence>
<feature type="transmembrane region" description="Helical" evidence="11">
    <location>
        <begin position="271"/>
        <end position="289"/>
    </location>
</feature>
<feature type="transmembrane region" description="Helical" evidence="11">
    <location>
        <begin position="239"/>
        <end position="259"/>
    </location>
</feature>
<dbReference type="PRINTS" id="PR00762">
    <property type="entry name" value="CLCHANNEL"/>
</dbReference>
<evidence type="ECO:0000256" key="4">
    <source>
        <dbReference type="ARBA" id="ARBA00022989"/>
    </source>
</evidence>
<evidence type="ECO:0000313" key="13">
    <source>
        <dbReference type="EMBL" id="HHJ80607.1"/>
    </source>
</evidence>
<feature type="transmembrane region" description="Helical" evidence="11">
    <location>
        <begin position="401"/>
        <end position="421"/>
    </location>
</feature>
<dbReference type="CDD" id="cd00400">
    <property type="entry name" value="Voltage_gated_ClC"/>
    <property type="match status" value="1"/>
</dbReference>
<dbReference type="InterPro" id="IPR001807">
    <property type="entry name" value="ClC"/>
</dbReference>
<dbReference type="Gene3D" id="3.10.580.10">
    <property type="entry name" value="CBS-domain"/>
    <property type="match status" value="1"/>
</dbReference>
<dbReference type="Pfam" id="PF00571">
    <property type="entry name" value="CBS"/>
    <property type="match status" value="1"/>
</dbReference>
<feature type="transmembrane region" description="Helical" evidence="11">
    <location>
        <begin position="110"/>
        <end position="130"/>
    </location>
</feature>
<feature type="transmembrane region" description="Helical" evidence="11">
    <location>
        <begin position="198"/>
        <end position="219"/>
    </location>
</feature>
<accession>A0A832J8S1</accession>
<evidence type="ECO:0000256" key="9">
    <source>
        <dbReference type="ARBA" id="ARBA00023303"/>
    </source>
</evidence>
<dbReference type="SUPFAM" id="SSF54631">
    <property type="entry name" value="CBS-domain pair"/>
    <property type="match status" value="1"/>
</dbReference>
<keyword evidence="8" id="KW-0868">Chloride</keyword>
<dbReference type="InterPro" id="IPR050368">
    <property type="entry name" value="ClC-type_chloride_channel"/>
</dbReference>
<comment type="caution">
    <text evidence="13">The sequence shown here is derived from an EMBL/GenBank/DDBJ whole genome shotgun (WGS) entry which is preliminary data.</text>
</comment>
<keyword evidence="2" id="KW-0813">Transport</keyword>
<evidence type="ECO:0000256" key="8">
    <source>
        <dbReference type="ARBA" id="ARBA00023214"/>
    </source>
</evidence>
<evidence type="ECO:0000256" key="2">
    <source>
        <dbReference type="ARBA" id="ARBA00022448"/>
    </source>
</evidence>
<keyword evidence="7" id="KW-0869">Chloride channel</keyword>
<name>A0A832J8S1_9GAMM</name>
<dbReference type="GO" id="GO:0034707">
    <property type="term" value="C:chloride channel complex"/>
    <property type="evidence" value="ECO:0007669"/>
    <property type="project" value="UniProtKB-KW"/>
</dbReference>
<comment type="subcellular location">
    <subcellularLocation>
        <location evidence="1">Membrane</location>
        <topology evidence="1">Multi-pass membrane protein</topology>
    </subcellularLocation>
</comment>
<keyword evidence="4 11" id="KW-1133">Transmembrane helix</keyword>
<feature type="domain" description="CBS" evidence="12">
    <location>
        <begin position="518"/>
        <end position="581"/>
    </location>
</feature>
<organism evidence="13">
    <name type="scientific">Candidatus Tenderia electrophaga</name>
    <dbReference type="NCBI Taxonomy" id="1748243"/>
    <lineage>
        <taxon>Bacteria</taxon>
        <taxon>Pseudomonadati</taxon>
        <taxon>Pseudomonadota</taxon>
        <taxon>Gammaproteobacteria</taxon>
        <taxon>Candidatus Tenderiales</taxon>
        <taxon>Candidatus Tenderiaceae</taxon>
        <taxon>Candidatus Tenderia</taxon>
    </lineage>
</organism>
<dbReference type="InterPro" id="IPR014743">
    <property type="entry name" value="Cl-channel_core"/>
</dbReference>
<gene>
    <name evidence="13" type="ORF">ENJ65_03135</name>
</gene>
<evidence type="ECO:0000256" key="5">
    <source>
        <dbReference type="ARBA" id="ARBA00023065"/>
    </source>
</evidence>
<dbReference type="Pfam" id="PF00654">
    <property type="entry name" value="Voltage_CLC"/>
    <property type="match status" value="1"/>
</dbReference>
<evidence type="ECO:0000259" key="12">
    <source>
        <dbReference type="PROSITE" id="PS51371"/>
    </source>
</evidence>
<dbReference type="Gene3D" id="1.10.3080.10">
    <property type="entry name" value="Clc chloride channel"/>
    <property type="match status" value="1"/>
</dbReference>
<dbReference type="SUPFAM" id="SSF81340">
    <property type="entry name" value="Clc chloride channel"/>
    <property type="match status" value="1"/>
</dbReference>
<dbReference type="InterPro" id="IPR000644">
    <property type="entry name" value="CBS_dom"/>
</dbReference>
<evidence type="ECO:0000256" key="10">
    <source>
        <dbReference type="PROSITE-ProRule" id="PRU00703"/>
    </source>
</evidence>
<dbReference type="InterPro" id="IPR046342">
    <property type="entry name" value="CBS_dom_sf"/>
</dbReference>
<sequence length="587" mass="63141">MRQQRTPSERRLRLHMRMAMMDKLGHLAAVSVLVGLLSGLVIIAFRLLVEWAQLSFLDDPENYEGLSWYWRLLLPILGGLLIGLLFNSVAKKYRTVGIIHTMERLAYHQANLPIGNAIMQFLGAAIAIIFGHSVGREGPAIHLGATSGSRIGQWLHLPNNSNRTLVACGVAAAIAASFNTPLAGVIFSMEVVLMEYTLAGFIPVILAAVAATCLSQWVFGAEPAFTVPPLQLGSLGELAYVLMVGLAIGALAALFIHSLQFFSRRATDRPLWQRTTLGGVIVGICAIIIPEVMSLGYDTVNTAMLGETGFWLLVAIVAFKILATTAGLGMGIPGGLIGPTLVIGAAAGTAFGLIAEQVSPGSASNPALYAMIGMGAMMGATLQAPLAALTALLELTANPNIIMPGMLAIIGACLVSSQLFGKESVFIMLMRARGLDYNENPVAQSLRRISVAKAMKQNIASCPAQLSRQQADEILQQQPQWLLLQPSGKPAYILPGADLARHLQSRDYETIDFEQLPASRRNVVAIDLRATLQEGLEQLRQQRCDALYVVDHASPDQQQALGIVTREDIEEHYQYPAPHSTDDSKPG</sequence>
<feature type="transmembrane region" description="Helical" evidence="11">
    <location>
        <begin position="68"/>
        <end position="89"/>
    </location>
</feature>
<evidence type="ECO:0000256" key="1">
    <source>
        <dbReference type="ARBA" id="ARBA00004141"/>
    </source>
</evidence>
<evidence type="ECO:0000256" key="11">
    <source>
        <dbReference type="SAM" id="Phobius"/>
    </source>
</evidence>
<dbReference type="AlphaFoldDB" id="A0A832J8S1"/>
<dbReference type="EMBL" id="DRNF01000196">
    <property type="protein sequence ID" value="HHJ80607.1"/>
    <property type="molecule type" value="Genomic_DNA"/>
</dbReference>
<dbReference type="PANTHER" id="PTHR43427">
    <property type="entry name" value="CHLORIDE CHANNEL PROTEIN CLC-E"/>
    <property type="match status" value="1"/>
</dbReference>
<keyword evidence="6 11" id="KW-0472">Membrane</keyword>
<dbReference type="PANTHER" id="PTHR43427:SF6">
    <property type="entry name" value="CHLORIDE CHANNEL PROTEIN CLC-E"/>
    <property type="match status" value="1"/>
</dbReference>
<evidence type="ECO:0000256" key="7">
    <source>
        <dbReference type="ARBA" id="ARBA00023173"/>
    </source>
</evidence>
<evidence type="ECO:0000256" key="3">
    <source>
        <dbReference type="ARBA" id="ARBA00022692"/>
    </source>
</evidence>
<feature type="transmembrane region" description="Helical" evidence="11">
    <location>
        <begin position="24"/>
        <end position="48"/>
    </location>
</feature>
<dbReference type="Proteomes" id="UP000885832">
    <property type="component" value="Unassembled WGS sequence"/>
</dbReference>
<keyword evidence="5" id="KW-0406">Ion transport</keyword>
<feature type="transmembrane region" description="Helical" evidence="11">
    <location>
        <begin position="336"/>
        <end position="355"/>
    </location>
</feature>